<evidence type="ECO:0000256" key="1">
    <source>
        <dbReference type="ARBA" id="ARBA00022603"/>
    </source>
</evidence>
<gene>
    <name evidence="4" type="ORF">E0D97_07995</name>
</gene>
<protein>
    <submittedName>
        <fullName evidence="4">Class I SAM-dependent methyltransferase</fullName>
    </submittedName>
</protein>
<organism evidence="4 5">
    <name type="scientific">Oricola cellulosilytica</name>
    <dbReference type="NCBI Taxonomy" id="1429082"/>
    <lineage>
        <taxon>Bacteria</taxon>
        <taxon>Pseudomonadati</taxon>
        <taxon>Pseudomonadota</taxon>
        <taxon>Alphaproteobacteria</taxon>
        <taxon>Hyphomicrobiales</taxon>
        <taxon>Ahrensiaceae</taxon>
        <taxon>Oricola</taxon>
    </lineage>
</organism>
<dbReference type="PANTHER" id="PTHR43861:SF1">
    <property type="entry name" value="TRANS-ACONITATE 2-METHYLTRANSFERASE"/>
    <property type="match status" value="1"/>
</dbReference>
<evidence type="ECO:0000259" key="3">
    <source>
        <dbReference type="Pfam" id="PF13649"/>
    </source>
</evidence>
<keyword evidence="5" id="KW-1185">Reference proteome</keyword>
<dbReference type="EMBL" id="SJST01000002">
    <property type="protein sequence ID" value="TCD15461.1"/>
    <property type="molecule type" value="Genomic_DNA"/>
</dbReference>
<evidence type="ECO:0000256" key="2">
    <source>
        <dbReference type="ARBA" id="ARBA00022679"/>
    </source>
</evidence>
<feature type="domain" description="Methyltransferase" evidence="3">
    <location>
        <begin position="43"/>
        <end position="136"/>
    </location>
</feature>
<sequence length="212" mass="23212">MSDTAAFWDKISPKYARRPVSNPEAYQQTLERTRSYLRPTDNVLELGCGTGTTALILSESAGTITASDLSPGMIRIAREKAEKKANSNTRFVTGDVFNPALGEGPYDVVLAFNLFHLLEDPGEAAARVHGLLKPGGLFISKTSCAPENGAPISYRAIRVILPVMQFFGKAPYVNFMRIRELEEAITSRGFKIIEVGNYPASPPSRFIVARKS</sequence>
<name>A0A4R0PD93_9HYPH</name>
<evidence type="ECO:0000313" key="4">
    <source>
        <dbReference type="EMBL" id="TCD15461.1"/>
    </source>
</evidence>
<dbReference type="InterPro" id="IPR041698">
    <property type="entry name" value="Methyltransf_25"/>
</dbReference>
<comment type="caution">
    <text evidence="4">The sequence shown here is derived from an EMBL/GenBank/DDBJ whole genome shotgun (WGS) entry which is preliminary data.</text>
</comment>
<keyword evidence="2 4" id="KW-0808">Transferase</keyword>
<keyword evidence="1 4" id="KW-0489">Methyltransferase</keyword>
<dbReference type="OrthoDB" id="5642573at2"/>
<dbReference type="RefSeq" id="WP_131567561.1">
    <property type="nucleotide sequence ID" value="NZ_JAINFK010000004.1"/>
</dbReference>
<dbReference type="PANTHER" id="PTHR43861">
    <property type="entry name" value="TRANS-ACONITATE 2-METHYLTRANSFERASE-RELATED"/>
    <property type="match status" value="1"/>
</dbReference>
<accession>A0A4R0PD93</accession>
<dbReference type="GO" id="GO:0032259">
    <property type="term" value="P:methylation"/>
    <property type="evidence" value="ECO:0007669"/>
    <property type="project" value="UniProtKB-KW"/>
</dbReference>
<dbReference type="Pfam" id="PF13649">
    <property type="entry name" value="Methyltransf_25"/>
    <property type="match status" value="1"/>
</dbReference>
<dbReference type="AlphaFoldDB" id="A0A4R0PD93"/>
<dbReference type="SUPFAM" id="SSF53335">
    <property type="entry name" value="S-adenosyl-L-methionine-dependent methyltransferases"/>
    <property type="match status" value="1"/>
</dbReference>
<reference evidence="4 5" key="1">
    <citation type="journal article" date="2015" name="Antonie Van Leeuwenhoek">
        <title>Oricola cellulosilytica gen. nov., sp. nov., a cellulose-degrading bacterium of the family Phyllobacteriaceae isolated from surface seashore water, and emended descriptions of Mesorhizobium loti and Phyllobacterium myrsinacearum.</title>
        <authorList>
            <person name="Hameed A."/>
            <person name="Shahina M."/>
            <person name="Lai W.A."/>
            <person name="Lin S.Y."/>
            <person name="Young L.S."/>
            <person name="Liu Y.C."/>
            <person name="Hsu Y.H."/>
            <person name="Young C.C."/>
        </authorList>
    </citation>
    <scope>NUCLEOTIDE SEQUENCE [LARGE SCALE GENOMIC DNA]</scope>
    <source>
        <strain evidence="4 5">KCTC 52183</strain>
    </source>
</reference>
<dbReference type="GO" id="GO:0008168">
    <property type="term" value="F:methyltransferase activity"/>
    <property type="evidence" value="ECO:0007669"/>
    <property type="project" value="UniProtKB-KW"/>
</dbReference>
<dbReference type="Gene3D" id="3.40.50.150">
    <property type="entry name" value="Vaccinia Virus protein VP39"/>
    <property type="match status" value="1"/>
</dbReference>
<evidence type="ECO:0000313" key="5">
    <source>
        <dbReference type="Proteomes" id="UP000291301"/>
    </source>
</evidence>
<proteinExistence type="predicted"/>
<dbReference type="CDD" id="cd02440">
    <property type="entry name" value="AdoMet_MTases"/>
    <property type="match status" value="1"/>
</dbReference>
<dbReference type="InterPro" id="IPR029063">
    <property type="entry name" value="SAM-dependent_MTases_sf"/>
</dbReference>
<dbReference type="Proteomes" id="UP000291301">
    <property type="component" value="Unassembled WGS sequence"/>
</dbReference>